<evidence type="ECO:0000313" key="2">
    <source>
        <dbReference type="Proteomes" id="UP000276741"/>
    </source>
</evidence>
<evidence type="ECO:0000313" key="1">
    <source>
        <dbReference type="EMBL" id="BBD73358.1"/>
    </source>
</evidence>
<protein>
    <submittedName>
        <fullName evidence="1">Uncharacterized protein</fullName>
    </submittedName>
</protein>
<dbReference type="KEGG" id="sacd:HS1genome_1747"/>
<accession>A0A348B5A6</accession>
<proteinExistence type="predicted"/>
<keyword evidence="2" id="KW-1185">Reference proteome</keyword>
<dbReference type="AlphaFoldDB" id="A0A348B5A6"/>
<dbReference type="EMBL" id="AP018553">
    <property type="protein sequence ID" value="BBD73358.1"/>
    <property type="molecule type" value="Genomic_DNA"/>
</dbReference>
<organism evidence="1 2">
    <name type="scientific">Sulfodiicoccus acidiphilus</name>
    <dbReference type="NCBI Taxonomy" id="1670455"/>
    <lineage>
        <taxon>Archaea</taxon>
        <taxon>Thermoproteota</taxon>
        <taxon>Thermoprotei</taxon>
        <taxon>Sulfolobales</taxon>
        <taxon>Sulfolobaceae</taxon>
        <taxon>Sulfodiicoccus</taxon>
    </lineage>
</organism>
<gene>
    <name evidence="1" type="ORF">HS1genome_1747</name>
</gene>
<sequence length="113" mass="13085">MCNEMARKRFVVMTKKKTTDLILYLISRNVGLNPTMYDVDSTIHLAFSSADELNKLAAEIPITFFDHDNKTFLRELEDDGSFFFIKEEGAVLIVKRLESYEFVRACMEDSESE</sequence>
<dbReference type="Proteomes" id="UP000276741">
    <property type="component" value="Chromosome"/>
</dbReference>
<reference evidence="2" key="1">
    <citation type="submission" date="2018-04" db="EMBL/GenBank/DDBJ databases">
        <title>Complete genome sequence of Sulfodiicoccus acidiphilus strain HS-1.</title>
        <authorList>
            <person name="Sakai H.D."/>
            <person name="Kurosawa N."/>
        </authorList>
    </citation>
    <scope>NUCLEOTIDE SEQUENCE [LARGE SCALE GENOMIC DNA]</scope>
    <source>
        <strain evidence="2">HS-1</strain>
    </source>
</reference>
<name>A0A348B5A6_9CREN</name>